<sequence>MSLSYEITHVSANSTESVTTLVADKSGRVFTNVDSDPKTGRITATYTLASGDVNHPATVEYAVDPIALGAKNRYGSVTFRTWNTVTDSVSGEIKWWPIQATVSFVIASGAPVQLADFNKLIACAFSYTYASVASGVRDTAWLQNLLFGSPVQA</sequence>
<reference evidence="1" key="1">
    <citation type="submission" date="2019-05" db="EMBL/GenBank/DDBJ databases">
        <title>Metatranscriptomic reconstruction reveals RNA viruses with the potential to shape carbon cycling in soil.</title>
        <authorList>
            <person name="Starr E.P."/>
            <person name="Nuccio E."/>
            <person name="Pett-Ridge J."/>
            <person name="Banfield J.F."/>
            <person name="Firestone M.K."/>
        </authorList>
    </citation>
    <scope>NUCLEOTIDE SEQUENCE</scope>
    <source>
        <strain evidence="1">H1_Bulk_28_FD_scaffold_40</strain>
    </source>
</reference>
<proteinExistence type="predicted"/>
<accession>A0A514D2J1</accession>
<gene>
    <name evidence="1" type="ORF">H1Bulk28FD40_000002</name>
</gene>
<protein>
    <submittedName>
        <fullName evidence="1">Uncharacterized protein</fullName>
    </submittedName>
</protein>
<evidence type="ECO:0000313" key="1">
    <source>
        <dbReference type="EMBL" id="QDH87789.1"/>
    </source>
</evidence>
<dbReference type="EMBL" id="MN033630">
    <property type="protein sequence ID" value="QDH87789.1"/>
    <property type="molecule type" value="Genomic_RNA"/>
</dbReference>
<name>A0A514D2J1_9VIRU</name>
<organism evidence="1">
    <name type="scientific">Leviviridae sp</name>
    <dbReference type="NCBI Taxonomy" id="2027243"/>
    <lineage>
        <taxon>Viruses</taxon>
        <taxon>Riboviria</taxon>
        <taxon>Orthornavirae</taxon>
        <taxon>Lenarviricota</taxon>
        <taxon>Leviviricetes</taxon>
        <taxon>Norzivirales</taxon>
        <taxon>Fiersviridae</taxon>
    </lineage>
</organism>